<feature type="domain" description="Granulins" evidence="7">
    <location>
        <begin position="241"/>
        <end position="254"/>
    </location>
</feature>
<feature type="domain" description="Granulins" evidence="7">
    <location>
        <begin position="741"/>
        <end position="754"/>
    </location>
</feature>
<dbReference type="PROSITE" id="PS50068">
    <property type="entry name" value="LDLRA_2"/>
    <property type="match status" value="4"/>
</dbReference>
<name>A0A8S3U820_MYTED</name>
<evidence type="ECO:0000256" key="6">
    <source>
        <dbReference type="SAM" id="SignalP"/>
    </source>
</evidence>
<evidence type="ECO:0000259" key="7">
    <source>
        <dbReference type="PROSITE" id="PS00799"/>
    </source>
</evidence>
<feature type="domain" description="Granulins" evidence="7">
    <location>
        <begin position="1909"/>
        <end position="1922"/>
    </location>
</feature>
<evidence type="ECO:0000256" key="5">
    <source>
        <dbReference type="PROSITE-ProRule" id="PRU00124"/>
    </source>
</evidence>
<feature type="domain" description="Granulins" evidence="7">
    <location>
        <begin position="316"/>
        <end position="329"/>
    </location>
</feature>
<dbReference type="Gene3D" id="4.10.400.10">
    <property type="entry name" value="Low-density Lipoprotein Receptor"/>
    <property type="match status" value="4"/>
</dbReference>
<evidence type="ECO:0000313" key="9">
    <source>
        <dbReference type="Proteomes" id="UP000683360"/>
    </source>
</evidence>
<dbReference type="InterPro" id="IPR000118">
    <property type="entry name" value="Granulin"/>
</dbReference>
<feature type="domain" description="Granulins" evidence="7">
    <location>
        <begin position="1191"/>
        <end position="1204"/>
    </location>
</feature>
<gene>
    <name evidence="8" type="ORF">MEDL_54207</name>
</gene>
<dbReference type="Proteomes" id="UP000683360">
    <property type="component" value="Unassembled WGS sequence"/>
</dbReference>
<dbReference type="InterPro" id="IPR037277">
    <property type="entry name" value="Granulin_sf"/>
</dbReference>
<feature type="domain" description="Granulins" evidence="7">
    <location>
        <begin position="891"/>
        <end position="904"/>
    </location>
</feature>
<dbReference type="PANTHER" id="PTHR12274">
    <property type="entry name" value="GRANULIN"/>
    <property type="match status" value="1"/>
</dbReference>
<feature type="domain" description="Granulins" evidence="7">
    <location>
        <begin position="1266"/>
        <end position="1279"/>
    </location>
</feature>
<dbReference type="Pfam" id="PF00396">
    <property type="entry name" value="Granulin"/>
    <property type="match status" value="31"/>
</dbReference>
<keyword evidence="9" id="KW-1185">Reference proteome</keyword>
<dbReference type="InterPro" id="IPR036055">
    <property type="entry name" value="LDL_receptor-like_sf"/>
</dbReference>
<feature type="domain" description="Granulins" evidence="7">
    <location>
        <begin position="1416"/>
        <end position="1429"/>
    </location>
</feature>
<evidence type="ECO:0000256" key="1">
    <source>
        <dbReference type="ARBA" id="ARBA00004613"/>
    </source>
</evidence>
<dbReference type="PROSITE" id="PS00799">
    <property type="entry name" value="GRANULINS"/>
    <property type="match status" value="28"/>
</dbReference>
<dbReference type="InterPro" id="IPR002172">
    <property type="entry name" value="LDrepeatLR_classA_rpt"/>
</dbReference>
<dbReference type="PANTHER" id="PTHR12274:SF3">
    <property type="entry name" value="PROGRANULIN"/>
    <property type="match status" value="1"/>
</dbReference>
<comment type="caution">
    <text evidence="5">Lacks conserved residue(s) required for the propagation of feature annotation.</text>
</comment>
<reference evidence="8" key="1">
    <citation type="submission" date="2021-03" db="EMBL/GenBank/DDBJ databases">
        <authorList>
            <person name="Bekaert M."/>
        </authorList>
    </citation>
    <scope>NUCLEOTIDE SEQUENCE</scope>
</reference>
<keyword evidence="4" id="KW-1015">Disulfide bond</keyword>
<feature type="domain" description="Granulins" evidence="7">
    <location>
        <begin position="1491"/>
        <end position="1504"/>
    </location>
</feature>
<feature type="domain" description="Granulins" evidence="7">
    <location>
        <begin position="1566"/>
        <end position="1579"/>
    </location>
</feature>
<protein>
    <submittedName>
        <fullName evidence="8">GRN</fullName>
    </submittedName>
</protein>
<comment type="similarity">
    <text evidence="2">Belongs to the granulin family.</text>
</comment>
<dbReference type="SMART" id="SM00277">
    <property type="entry name" value="GRAN"/>
    <property type="match status" value="31"/>
</dbReference>
<feature type="domain" description="Granulins" evidence="7">
    <location>
        <begin position="1716"/>
        <end position="1729"/>
    </location>
</feature>
<feature type="domain" description="Granulins" evidence="7">
    <location>
        <begin position="1641"/>
        <end position="1654"/>
    </location>
</feature>
<evidence type="ECO:0000313" key="8">
    <source>
        <dbReference type="EMBL" id="CAG2242011.1"/>
    </source>
</evidence>
<feature type="domain" description="Granulins" evidence="7">
    <location>
        <begin position="591"/>
        <end position="604"/>
    </location>
</feature>
<feature type="domain" description="Granulins" evidence="7">
    <location>
        <begin position="816"/>
        <end position="829"/>
    </location>
</feature>
<feature type="domain" description="Granulins" evidence="7">
    <location>
        <begin position="2199"/>
        <end position="2212"/>
    </location>
</feature>
<comment type="caution">
    <text evidence="8">The sequence shown here is derived from an EMBL/GenBank/DDBJ whole genome shotgun (WGS) entry which is preliminary data.</text>
</comment>
<feature type="domain" description="Granulins" evidence="7">
    <location>
        <begin position="2124"/>
        <end position="2137"/>
    </location>
</feature>
<evidence type="ECO:0000256" key="2">
    <source>
        <dbReference type="ARBA" id="ARBA00010093"/>
    </source>
</evidence>
<feature type="domain" description="Granulins" evidence="7">
    <location>
        <begin position="1834"/>
        <end position="1847"/>
    </location>
</feature>
<feature type="domain" description="Granulins" evidence="7">
    <location>
        <begin position="666"/>
        <end position="679"/>
    </location>
</feature>
<dbReference type="InterPro" id="IPR039036">
    <property type="entry name" value="Granulin_fam"/>
</dbReference>
<dbReference type="SUPFAM" id="SSF57424">
    <property type="entry name" value="LDL receptor-like module"/>
    <property type="match status" value="2"/>
</dbReference>
<feature type="domain" description="Granulins" evidence="7">
    <location>
        <begin position="1116"/>
        <end position="1129"/>
    </location>
</feature>
<feature type="domain" description="Granulins" evidence="7">
    <location>
        <begin position="1759"/>
        <end position="1772"/>
    </location>
</feature>
<feature type="domain" description="Granulins" evidence="7">
    <location>
        <begin position="1041"/>
        <end position="1054"/>
    </location>
</feature>
<feature type="chain" id="PRO_5035714709" evidence="6">
    <location>
        <begin position="21"/>
        <end position="2632"/>
    </location>
</feature>
<feature type="domain" description="Granulins" evidence="7">
    <location>
        <begin position="516"/>
        <end position="529"/>
    </location>
</feature>
<feature type="domain" description="Granulins" evidence="7">
    <location>
        <begin position="966"/>
        <end position="979"/>
    </location>
</feature>
<evidence type="ECO:0000256" key="3">
    <source>
        <dbReference type="ARBA" id="ARBA00022525"/>
    </source>
</evidence>
<dbReference type="Gene3D" id="2.10.25.160">
    <property type="entry name" value="Granulin"/>
    <property type="match status" value="31"/>
</dbReference>
<evidence type="ECO:0000256" key="4">
    <source>
        <dbReference type="ARBA" id="ARBA00023157"/>
    </source>
</evidence>
<comment type="subcellular location">
    <subcellularLocation>
        <location evidence="1">Secreted</location>
    </subcellularLocation>
</comment>
<keyword evidence="3" id="KW-0964">Secreted</keyword>
<dbReference type="SMART" id="SM00192">
    <property type="entry name" value="LDLa"/>
    <property type="match status" value="7"/>
</dbReference>
<feature type="domain" description="Granulins" evidence="7">
    <location>
        <begin position="1984"/>
        <end position="1997"/>
    </location>
</feature>
<feature type="domain" description="Granulins" evidence="7">
    <location>
        <begin position="475"/>
        <end position="488"/>
    </location>
</feature>
<feature type="domain" description="Granulins" evidence="7">
    <location>
        <begin position="1341"/>
        <end position="1354"/>
    </location>
</feature>
<sequence length="2632" mass="277983">MLVTATAAHNLLFVPRLAQSVVCPDRKHECPTGNTCCPLPTKEFGCCPAPNAICCPGGKYCCPFGSKCSTTSASCQRGNEVFPWLQKSKAKVITKLASANTPSIIVNEISAKADATRVLSQTFENNKLTANCSGGDCPGGQTCCDGLSGHFCCELSDAICCPDKITCCPYGYTCNSSATPECQNGTQTKIPTKSTSVSTSVMKIGIVMCPNGKSACQTGQSCCNKTNGEYACCPLPNAVCCSDKIHCCPEGDTCDLSIGKCKSGNLVMDLFKKVEALKMKSVMCPDGRSECSDGQTCCPLDGGKYGCCPIPDAKCCSDHVHCCPQGYICDVIQQQCVGKRGQRINWFKTRPPHPLVKKDMTTDGNVICPDGQSECKTGQTCCKQASGQYGCCPLPKAVCCTDGKHCCPEGTTCEVSSGKCNRGKIAVLDWFEKVPANLRSVKCPDGQSECKTGQTCCKLASGQYGCCPIPKAVCCTDGKHCCPEGTTCDVSSGKCNRGEIAVMDWFEKVPANAVCCTDGKHCCPEGTTCDVSSGKCNRGEIAVMDWFEKVPANVESVKCPDGQSECKTGQTCCKLASGQYGCCPIPKAVCCTDGKHCCPEGTTCDVSSGKCNRGEIAVMDWFEKVPANVGSVKCPDGQSECKTGQTCCKLASGQYGCCPIPKAVCCTDGKHCCPEGTTCDVSSGKCNRGEIAVMDWFEKVPADVGSVKCPDGQSECKTGQTCCKLASGQYGCCPIPKAVCCTDGKHCCPEGTTCDVSSGKCNRGEIAVMDWFEKVPADVGSVKCPDGQSECKTGQTCCKLASGQYGCCPIPKAVCCTDGKHCCPEGTTCDVSSGKCNRGEIAVMDWFEKVPANVGSVKCPDGQSECKTGQTCCKLASGQYGCCPIPKAVCCTDGKHCCPEGTTCDVSSGKCNRGEIAVMDWFEKVPANVGSVKCPDGQSECKTGQTCCKLASGQYGCCPIPKAVCCTDGKHCCPEGTTCDVSSGKCNRGEIAVMDWFEKVPADVGSVKCPDGQSECKTGQTCCKLASGQYGCCPIPKAVCCTDGKHCCPEGTTCDVSSGKCNRGEIAVMDWFEKVPANVGSVKCPDGQSECKTGQTCCKLASGQYGCCPIPKAVCCTDGKHCCPEGTTCDVSSGKCNRGEIAVMDWFEKVPANVGSVKCPDGQSECKTGQTCCKLASGQYGFCPIPKAVCCTDGKHCCPEGTTCDVSSGKCNRGEIAVMDWFEKVPANVGSVKCPDGQSECKTGQTCCKLASGQYGCCPIPKAVCCTDGKHCCPEGTTCDVSSGKCNRGDMTAIDWVSKVPANVGSVKCPDGQSECKTGQTCCKLASGQYGCCPIPKAVCCTDGKHCCPEGTTCDVSSGKCNRGEIAVMDWFSKVPANVGSVKCPDGQSECKTGQTCCKLASGQYGCCPIPKAVCCTDGKHCCPEGTTCDVSSGKCNRGDMTAIDWFKKVPANVGSVKCPDGQSECKTGQTCCKLASGQYGCCPIPKAVCCTDGKHCCPEGTTCDVSSGKCNRGEIAVMDWFEKVPANVGSVKCPDGQSECKTGQTCCKLASGQYGCCPIPKAVCCTDGKHCCPEGTTCDVSSGKCNRGEIAVMDWFEKVPANVGSVKCPDGQSECKTGQTCCKLASGQYGCCPIPKAVCCTDGKHCCPEGTTCDVSSGKCNRGEIAVMDWFEKVPANVGSVKCPDGQSECKTGQTCCKLASGQYGCCPIPKAVCCTDGKHCCPEGTTCDVSSGKCNRGDMTVIDWFKKFLLMLEAVCCTDGKHCCPEGTTCDVSSGKCNRGEIAVMDWFEKVPANVGSVKCPDGQSECKTGQTCCKLASGQYGCCPIPKAVCCTDGKHCCPEGTTCDVSSGKCNRGDMTVIDWFKKVPANVGSVKCPDGQSECKTGQTCCKLASGQYGCCPIPKAVCCTDGKHCCPEGTTCDVSSGKCNRGEIAVMDWFEKVPANVGSVKCPDGQSECKTGQTCCKLASGQYGCCPIPKAVCCTDGKHCCPEGTTCDVSSGKCNRGDMTVIDWFKKVPANVGSVKCPDGQSECKTGQTCCKLASAVCCTDGKHCCPEGTTCDVSSGKCNRGEIAVMDWFEKVPANVGSVKCPDGQSTCKTGQTCCKLASGQYGCCPIPKAVCCTDGKHCCPEGTTCDVSSGKCNRGEIAVMEWFTKLEAKVDIITCPDNSSTCKDGQTCCYAGKDKFACCPLAKAVCCEDDLHCCPQNTKCNTKTSSCDSMASKPLLLLEPHLQTVTCPDGQTVCPDKNVCCKTGSSGYSCCPYANGVCCTNSKYCCPHTYVCDEEPGICRIPYTYGLTIKMIAAVIVVIISFVGASKHCQSGYTKCRDGIQCFPLYSLCDGQHVHCSDGSDEEPEFCREQSCDDGYTKCKDGVHCFETSGLCDSSDWSTIYHCTDLSDEDPEFCKVKECQTGYGKCRDGIHCFPLTSLCDGRVTHCSDGSDEDEEFCREQSCGDGYTKCKDGVHCFETSGLCDSTDWSTIYHCTDLSDEDPEFCKGETCQTGYAKCRDGIHCFPLTSLCDGRVTHCSDGSDEDEEFCREQSCADGYTKCRDYIHCFPLTGLCDDNGEYKTYHCKDLSDEDPEFCKRKPCAEDYTKCRDGVHCLPLSGLCDGSVNNCLDLSDEDPNFCSED</sequence>
<proteinExistence type="inferred from homology"/>
<dbReference type="OrthoDB" id="5854875at2759"/>
<feature type="signal peptide" evidence="6">
    <location>
        <begin position="1"/>
        <end position="20"/>
    </location>
</feature>
<feature type="domain" description="Granulins" evidence="7">
    <location>
        <begin position="400"/>
        <end position="413"/>
    </location>
</feature>
<feature type="domain" description="Granulins" evidence="7">
    <location>
        <begin position="2049"/>
        <end position="2062"/>
    </location>
</feature>
<accession>A0A8S3U820</accession>
<keyword evidence="6" id="KW-0732">Signal</keyword>
<dbReference type="SUPFAM" id="SSF57277">
    <property type="entry name" value="Granulin repeat"/>
    <property type="match status" value="23"/>
</dbReference>
<organism evidence="8 9">
    <name type="scientific">Mytilus edulis</name>
    <name type="common">Blue mussel</name>
    <dbReference type="NCBI Taxonomy" id="6550"/>
    <lineage>
        <taxon>Eukaryota</taxon>
        <taxon>Metazoa</taxon>
        <taxon>Spiralia</taxon>
        <taxon>Lophotrochozoa</taxon>
        <taxon>Mollusca</taxon>
        <taxon>Bivalvia</taxon>
        <taxon>Autobranchia</taxon>
        <taxon>Pteriomorphia</taxon>
        <taxon>Mytilida</taxon>
        <taxon>Mytiloidea</taxon>
        <taxon>Mytilidae</taxon>
        <taxon>Mytilinae</taxon>
        <taxon>Mytilus</taxon>
    </lineage>
</organism>
<dbReference type="EMBL" id="CAJPWZ010002615">
    <property type="protein sequence ID" value="CAG2242011.1"/>
    <property type="molecule type" value="Genomic_DNA"/>
</dbReference>
<dbReference type="GO" id="GO:0005576">
    <property type="term" value="C:extracellular region"/>
    <property type="evidence" value="ECO:0007669"/>
    <property type="project" value="UniProtKB-SubCell"/>
</dbReference>